<dbReference type="SUPFAM" id="SSF52317">
    <property type="entry name" value="Class I glutamine amidotransferase-like"/>
    <property type="match status" value="1"/>
</dbReference>
<dbReference type="RefSeq" id="WP_380025411.1">
    <property type="nucleotide sequence ID" value="NZ_JBHSHC010000064.1"/>
</dbReference>
<dbReference type="InterPro" id="IPR011697">
    <property type="entry name" value="Peptidase_C26"/>
</dbReference>
<protein>
    <submittedName>
        <fullName evidence="1">Gamma-glutamyl-gamma-aminobutyrate hydrolase family protein</fullName>
    </submittedName>
</protein>
<reference evidence="2" key="1">
    <citation type="journal article" date="2019" name="Int. J. Syst. Evol. Microbiol.">
        <title>The Global Catalogue of Microorganisms (GCM) 10K type strain sequencing project: providing services to taxonomists for standard genome sequencing and annotation.</title>
        <authorList>
            <consortium name="The Broad Institute Genomics Platform"/>
            <consortium name="The Broad Institute Genome Sequencing Center for Infectious Disease"/>
            <person name="Wu L."/>
            <person name="Ma J."/>
        </authorList>
    </citation>
    <scope>NUCLEOTIDE SEQUENCE [LARGE SCALE GENOMIC DNA]</scope>
    <source>
        <strain evidence="2">WYCCWR 12678</strain>
    </source>
</reference>
<dbReference type="Pfam" id="PF07722">
    <property type="entry name" value="Peptidase_C26"/>
    <property type="match status" value="1"/>
</dbReference>
<comment type="caution">
    <text evidence="1">The sequence shown here is derived from an EMBL/GenBank/DDBJ whole genome shotgun (WGS) entry which is preliminary data.</text>
</comment>
<dbReference type="PANTHER" id="PTHR43235:SF1">
    <property type="entry name" value="GLUTAMINE AMIDOTRANSFERASE PB2B2.05-RELATED"/>
    <property type="match status" value="1"/>
</dbReference>
<proteinExistence type="predicted"/>
<organism evidence="1 2">
    <name type="scientific">Effusibacillus consociatus</name>
    <dbReference type="NCBI Taxonomy" id="1117041"/>
    <lineage>
        <taxon>Bacteria</taxon>
        <taxon>Bacillati</taxon>
        <taxon>Bacillota</taxon>
        <taxon>Bacilli</taxon>
        <taxon>Bacillales</taxon>
        <taxon>Alicyclobacillaceae</taxon>
        <taxon>Effusibacillus</taxon>
    </lineage>
</organism>
<keyword evidence="1" id="KW-0378">Hydrolase</keyword>
<dbReference type="InterPro" id="IPR029062">
    <property type="entry name" value="Class_I_gatase-like"/>
</dbReference>
<name>A0ABV9Q190_9BACL</name>
<sequence length="254" mass="27944">MKRTPIIGITGYHVRGEEGYGGSFRGVPGQGFSVVGHDYINTVRQVGGIPLGIPVGELSSAGDILQVLDGLILSGGEDIDPILYGSHPDMRCWTVAPERDRFELALIEEALRQRKPLLAVCRGMQLINVYFGGSLYLDVSDYSDKVLTHQFSRAPRWYNAHHVDLIAPVLQELYQAKTIETNSYHHQAVKEVGKGLTIAAVAEDGIVEALVHPDYPELLAIQWHPEMMAVQLESGFIPFQWLIDTIQKGGSAIG</sequence>
<dbReference type="PANTHER" id="PTHR43235">
    <property type="entry name" value="GLUTAMINE AMIDOTRANSFERASE PB2B2.05-RELATED"/>
    <property type="match status" value="1"/>
</dbReference>
<gene>
    <name evidence="1" type="ORF">ACFO8Q_08945</name>
</gene>
<dbReference type="Proteomes" id="UP001596002">
    <property type="component" value="Unassembled WGS sequence"/>
</dbReference>
<dbReference type="InterPro" id="IPR044668">
    <property type="entry name" value="PuuD-like"/>
</dbReference>
<dbReference type="CDD" id="cd01745">
    <property type="entry name" value="GATase1_2"/>
    <property type="match status" value="1"/>
</dbReference>
<evidence type="ECO:0000313" key="2">
    <source>
        <dbReference type="Proteomes" id="UP001596002"/>
    </source>
</evidence>
<dbReference type="EMBL" id="JBHSHC010000064">
    <property type="protein sequence ID" value="MFC4767488.1"/>
    <property type="molecule type" value="Genomic_DNA"/>
</dbReference>
<accession>A0ABV9Q190</accession>
<dbReference type="GO" id="GO:0016787">
    <property type="term" value="F:hydrolase activity"/>
    <property type="evidence" value="ECO:0007669"/>
    <property type="project" value="UniProtKB-KW"/>
</dbReference>
<evidence type="ECO:0000313" key="1">
    <source>
        <dbReference type="EMBL" id="MFC4767488.1"/>
    </source>
</evidence>
<dbReference type="PROSITE" id="PS51273">
    <property type="entry name" value="GATASE_TYPE_1"/>
    <property type="match status" value="1"/>
</dbReference>
<keyword evidence="2" id="KW-1185">Reference proteome</keyword>
<dbReference type="Gene3D" id="3.40.50.880">
    <property type="match status" value="1"/>
</dbReference>